<protein>
    <submittedName>
        <fullName evidence="2">Uncharacterized protein</fullName>
    </submittedName>
</protein>
<evidence type="ECO:0000313" key="3">
    <source>
        <dbReference type="Proteomes" id="UP000186817"/>
    </source>
</evidence>
<dbReference type="EMBL" id="LSRX01001289">
    <property type="protein sequence ID" value="OLP81338.1"/>
    <property type="molecule type" value="Genomic_DNA"/>
</dbReference>
<feature type="region of interest" description="Disordered" evidence="1">
    <location>
        <begin position="162"/>
        <end position="185"/>
    </location>
</feature>
<dbReference type="OrthoDB" id="10423985at2759"/>
<sequence length="224" mass="24511">MAERLSLDDLDEVLIEKLKGRKDEELQTSTTGSADSDSALGRALQEIPRHGHGDDDDDDDDDDGGGDGGGGGAGEFALFALQRAAGKTRRMELLQRLAFDDLPVPDIPEPPEMEQYSFSRNVSPTDAECEFPVAARDTNKTVASQLLSTYTEDDRQRRDTAHMVNSSQTRRRFSRVSKSPKAGGDSRSCCFWTWIQHLVAHPGFEMLPAKPGLALLGGQFVWGG</sequence>
<feature type="region of interest" description="Disordered" evidence="1">
    <location>
        <begin position="18"/>
        <end position="74"/>
    </location>
</feature>
<accession>A0A1Q9CEI6</accession>
<keyword evidence="3" id="KW-1185">Reference proteome</keyword>
<comment type="caution">
    <text evidence="2">The sequence shown here is derived from an EMBL/GenBank/DDBJ whole genome shotgun (WGS) entry which is preliminary data.</text>
</comment>
<feature type="non-terminal residue" evidence="2">
    <location>
        <position position="224"/>
    </location>
</feature>
<gene>
    <name evidence="2" type="ORF">AK812_SmicGene38131</name>
</gene>
<feature type="compositionally biased region" description="Acidic residues" evidence="1">
    <location>
        <begin position="54"/>
        <end position="65"/>
    </location>
</feature>
<proteinExistence type="predicted"/>
<name>A0A1Q9CEI6_SYMMI</name>
<dbReference type="Proteomes" id="UP000186817">
    <property type="component" value="Unassembled WGS sequence"/>
</dbReference>
<dbReference type="AlphaFoldDB" id="A0A1Q9CEI6"/>
<feature type="compositionally biased region" description="Low complexity" evidence="1">
    <location>
        <begin position="28"/>
        <end position="39"/>
    </location>
</feature>
<reference evidence="2 3" key="1">
    <citation type="submission" date="2016-02" db="EMBL/GenBank/DDBJ databases">
        <title>Genome analysis of coral dinoflagellate symbionts highlights evolutionary adaptations to a symbiotic lifestyle.</title>
        <authorList>
            <person name="Aranda M."/>
            <person name="Li Y."/>
            <person name="Liew Y.J."/>
            <person name="Baumgarten S."/>
            <person name="Simakov O."/>
            <person name="Wilson M."/>
            <person name="Piel J."/>
            <person name="Ashoor H."/>
            <person name="Bougouffa S."/>
            <person name="Bajic V.B."/>
            <person name="Ryu T."/>
            <person name="Ravasi T."/>
            <person name="Bayer T."/>
            <person name="Micklem G."/>
            <person name="Kim H."/>
            <person name="Bhak J."/>
            <person name="Lajeunesse T.C."/>
            <person name="Voolstra C.R."/>
        </authorList>
    </citation>
    <scope>NUCLEOTIDE SEQUENCE [LARGE SCALE GENOMIC DNA]</scope>
    <source>
        <strain evidence="2 3">CCMP2467</strain>
    </source>
</reference>
<evidence type="ECO:0000256" key="1">
    <source>
        <dbReference type="SAM" id="MobiDB-lite"/>
    </source>
</evidence>
<evidence type="ECO:0000313" key="2">
    <source>
        <dbReference type="EMBL" id="OLP81338.1"/>
    </source>
</evidence>
<organism evidence="2 3">
    <name type="scientific">Symbiodinium microadriaticum</name>
    <name type="common">Dinoflagellate</name>
    <name type="synonym">Zooxanthella microadriatica</name>
    <dbReference type="NCBI Taxonomy" id="2951"/>
    <lineage>
        <taxon>Eukaryota</taxon>
        <taxon>Sar</taxon>
        <taxon>Alveolata</taxon>
        <taxon>Dinophyceae</taxon>
        <taxon>Suessiales</taxon>
        <taxon>Symbiodiniaceae</taxon>
        <taxon>Symbiodinium</taxon>
    </lineage>
</organism>